<evidence type="ECO:0000259" key="1">
    <source>
        <dbReference type="Pfam" id="PF13575"/>
    </source>
</evidence>
<protein>
    <recommendedName>
        <fullName evidence="1">Lantibiotic biosynthesis protein dehydration domain-containing protein</fullName>
    </recommendedName>
</protein>
<comment type="caution">
    <text evidence="2">The sequence shown here is derived from an EMBL/GenBank/DDBJ whole genome shotgun (WGS) entry which is preliminary data.</text>
</comment>
<organism evidence="2 3">
    <name type="scientific">Faecalibacterium prausnitzii</name>
    <dbReference type="NCBI Taxonomy" id="853"/>
    <lineage>
        <taxon>Bacteria</taxon>
        <taxon>Bacillati</taxon>
        <taxon>Bacillota</taxon>
        <taxon>Clostridia</taxon>
        <taxon>Eubacteriales</taxon>
        <taxon>Oscillospiraceae</taxon>
        <taxon>Faecalibacterium</taxon>
    </lineage>
</organism>
<dbReference type="EMBL" id="PRLF01000040">
    <property type="protein sequence ID" value="RAW62699.1"/>
    <property type="molecule type" value="Genomic_DNA"/>
</dbReference>
<dbReference type="Pfam" id="PF05147">
    <property type="entry name" value="LANC_like"/>
    <property type="match status" value="1"/>
</dbReference>
<evidence type="ECO:0000313" key="3">
    <source>
        <dbReference type="Proteomes" id="UP000250550"/>
    </source>
</evidence>
<name>A0A329UN09_9FIRM</name>
<gene>
    <name evidence="2" type="ORF">C4N21_14395</name>
</gene>
<proteinExistence type="predicted"/>
<dbReference type="InterPro" id="IPR025410">
    <property type="entry name" value="Lant_dehyd"/>
</dbReference>
<dbReference type="InterPro" id="IPR017146">
    <property type="entry name" value="Lanti_2_LanM"/>
</dbReference>
<dbReference type="InterPro" id="IPR007822">
    <property type="entry name" value="LANC-like"/>
</dbReference>
<dbReference type="GO" id="GO:0031179">
    <property type="term" value="P:peptide modification"/>
    <property type="evidence" value="ECO:0007669"/>
    <property type="project" value="InterPro"/>
</dbReference>
<dbReference type="NCBIfam" id="TIGR03897">
    <property type="entry name" value="lanti_2_LanM"/>
    <property type="match status" value="1"/>
</dbReference>
<dbReference type="SMART" id="SM01260">
    <property type="entry name" value="LANC_like"/>
    <property type="match status" value="1"/>
</dbReference>
<accession>A0A329UN09</accession>
<dbReference type="SUPFAM" id="SSF158745">
    <property type="entry name" value="LanC-like"/>
    <property type="match status" value="1"/>
</dbReference>
<dbReference type="Gene3D" id="1.50.10.20">
    <property type="match status" value="1"/>
</dbReference>
<dbReference type="AlphaFoldDB" id="A0A329UN09"/>
<feature type="domain" description="Lantibiotic biosynthesis protein dehydration" evidence="1">
    <location>
        <begin position="105"/>
        <end position="469"/>
    </location>
</feature>
<dbReference type="Pfam" id="PF13575">
    <property type="entry name" value="DUF4135"/>
    <property type="match status" value="1"/>
</dbReference>
<dbReference type="PIRSF" id="PIRSF037228">
    <property type="entry name" value="Lant_mod_RumM"/>
    <property type="match status" value="1"/>
</dbReference>
<dbReference type="PRINTS" id="PR01950">
    <property type="entry name" value="LANCSUPER"/>
</dbReference>
<sequence length="939" mass="107956">MSKAEAIKMKDEFLSIIMECAASIVNEKNSENSLLRDECGETLYGQVLTQLTNAIANLLSSIWIKEYSEARNNHIINDSTVESRFSHFRKLSTTKKYRKYIFDKYELLENDVDQYINNYYDMIGEIVQSYKKDKADLENHFNFIYGKMIAIHSGMGDTHNGKNVCEVEFENGTLFYKPRACLTDRFFEELLTIVSPQSIENNQTDFWGDTTHSWHRPIIYQMANNISAVKNYYYRAGVYLAVMYLCSSTDMHSENVVCCMDSPRIIDCETVVSAQKHNFEQNQIGKTLESSVLQSRMLPVNLPTDVFDYDVSGLFAETMKSNKIKVPMIVDDVELDIKYKYVLVNETPKLSALHSKLGCAQEKDVIGMLLAGFNAGCIEIIKRKNSVLQVVSDPQYSKMKVRQLLRPTYTYSKFIDESHKPCCERTKENREALFDILRENFKSDAKYGTTRLEYEISEMKRGNIPIFYSEFCKNDLFADGRIICPGYYQFSAKETILEKLLHLDETTIKYQERLIAMSIFLHSANLDPSNTIHNFDNIFYINGYDNYTTEYLEASKEWCEEFLKYLKISECPVDSTHASMIIPTAIEDTQTPACLSTICPDFYAQGGIIFYILAYAKVFSKLEDKLYADRLLENAKDALKNPSKIAEKNAFSLYGFWGSSLYIKYNEYLMFDDKTDYACVFDLIKTIIDKLLQQRFENAENDFDFMHGFSGTIYLLAEILRNDNKIFITFFDDFDYISRKYIDAFFYSFLNGTFSEIGFAHGISGNIATVAMISKLIPIDYNKLEQCIKADDHMFKESSEHSCLPSWCNGIAGQILARVIGYTATLNKSTKEVFESSLNSYLEEKYLNVLLSCKQLCLCHGVYGVASVLNYLKDNSKQKKSFPNIYLNVNPMSIQWVNGISYPYESFMTGITGVLYEHLRLINHNIPNTLAAGLYGVEL</sequence>
<reference evidence="2 3" key="1">
    <citation type="submission" date="2018-02" db="EMBL/GenBank/DDBJ databases">
        <title>Complete genome sequencing of Faecalibacterium prausnitzii strains isolated from the human gut.</title>
        <authorList>
            <person name="Fitzgerald B.C."/>
            <person name="Shkoporov A.N."/>
            <person name="Ross P.R."/>
            <person name="Hill C."/>
        </authorList>
    </citation>
    <scope>NUCLEOTIDE SEQUENCE [LARGE SCALE GENOMIC DNA]</scope>
    <source>
        <strain evidence="2 3">APC924/119</strain>
    </source>
</reference>
<dbReference type="Proteomes" id="UP000250550">
    <property type="component" value="Unassembled WGS sequence"/>
</dbReference>
<evidence type="ECO:0000313" key="2">
    <source>
        <dbReference type="EMBL" id="RAW62699.1"/>
    </source>
</evidence>